<dbReference type="Pfam" id="PF01494">
    <property type="entry name" value="FAD_binding_3"/>
    <property type="match status" value="1"/>
</dbReference>
<keyword evidence="2" id="KW-0812">Transmembrane</keyword>
<keyword evidence="2" id="KW-0472">Membrane</keyword>
<dbReference type="InterPro" id="IPR050631">
    <property type="entry name" value="PheA/TfdB_FAD_monoxygenase"/>
</dbReference>
<dbReference type="EMBL" id="JAGGJA010000007">
    <property type="protein sequence ID" value="MCW9707444.1"/>
    <property type="molecule type" value="Genomic_DNA"/>
</dbReference>
<dbReference type="InterPro" id="IPR036188">
    <property type="entry name" value="FAD/NAD-bd_sf"/>
</dbReference>
<dbReference type="SUPFAM" id="SSF51905">
    <property type="entry name" value="FAD/NAD(P)-binding domain"/>
    <property type="match status" value="1"/>
</dbReference>
<dbReference type="Gene3D" id="3.50.50.60">
    <property type="entry name" value="FAD/NAD(P)-binding domain"/>
    <property type="match status" value="1"/>
</dbReference>
<dbReference type="Gene3D" id="3.30.70.2450">
    <property type="match status" value="1"/>
</dbReference>
<keyword evidence="5" id="KW-1185">Reference proteome</keyword>
<evidence type="ECO:0000313" key="5">
    <source>
        <dbReference type="Proteomes" id="UP001207918"/>
    </source>
</evidence>
<dbReference type="InterPro" id="IPR002938">
    <property type="entry name" value="FAD-bd"/>
</dbReference>
<organism evidence="4 5">
    <name type="scientific">Fodinibius salsisoli</name>
    <dbReference type="NCBI Taxonomy" id="2820877"/>
    <lineage>
        <taxon>Bacteria</taxon>
        <taxon>Pseudomonadati</taxon>
        <taxon>Balneolota</taxon>
        <taxon>Balneolia</taxon>
        <taxon>Balneolales</taxon>
        <taxon>Balneolaceae</taxon>
        <taxon>Fodinibius</taxon>
    </lineage>
</organism>
<dbReference type="RefSeq" id="WP_265766230.1">
    <property type="nucleotide sequence ID" value="NZ_JAGGJA010000007.1"/>
</dbReference>
<keyword evidence="1" id="KW-0560">Oxidoreductase</keyword>
<dbReference type="PANTHER" id="PTHR43476:SF3">
    <property type="entry name" value="FAD-BINDING MONOOXYGENASE"/>
    <property type="match status" value="1"/>
</dbReference>
<protein>
    <submittedName>
        <fullName evidence="4">FAD-dependent monooxygenase</fullName>
    </submittedName>
</protein>
<keyword evidence="4" id="KW-0503">Monooxygenase</keyword>
<comment type="caution">
    <text evidence="4">The sequence shown here is derived from an EMBL/GenBank/DDBJ whole genome shotgun (WGS) entry which is preliminary data.</text>
</comment>
<name>A0ABT3PNK3_9BACT</name>
<dbReference type="GO" id="GO:0004497">
    <property type="term" value="F:monooxygenase activity"/>
    <property type="evidence" value="ECO:0007669"/>
    <property type="project" value="UniProtKB-KW"/>
</dbReference>
<dbReference type="PRINTS" id="PR00420">
    <property type="entry name" value="RNGMNOXGNASE"/>
</dbReference>
<dbReference type="Proteomes" id="UP001207918">
    <property type="component" value="Unassembled WGS sequence"/>
</dbReference>
<gene>
    <name evidence="4" type="ORF">J6I44_11310</name>
</gene>
<proteinExistence type="predicted"/>
<feature type="domain" description="FAD-binding" evidence="3">
    <location>
        <begin position="7"/>
        <end position="340"/>
    </location>
</feature>
<evidence type="ECO:0000256" key="2">
    <source>
        <dbReference type="SAM" id="Phobius"/>
    </source>
</evidence>
<accession>A0ABT3PNK3</accession>
<evidence type="ECO:0000259" key="3">
    <source>
        <dbReference type="Pfam" id="PF01494"/>
    </source>
</evidence>
<dbReference type="PANTHER" id="PTHR43476">
    <property type="entry name" value="3-(3-HYDROXY-PHENYL)PROPIONATE/3-HYDROXYCINNAMIC ACID HYDROXYLASE"/>
    <property type="match status" value="1"/>
</dbReference>
<evidence type="ECO:0000313" key="4">
    <source>
        <dbReference type="EMBL" id="MCW9707444.1"/>
    </source>
</evidence>
<evidence type="ECO:0000256" key="1">
    <source>
        <dbReference type="ARBA" id="ARBA00023002"/>
    </source>
</evidence>
<keyword evidence="2" id="KW-1133">Transmembrane helix</keyword>
<reference evidence="4 5" key="1">
    <citation type="submission" date="2021-03" db="EMBL/GenBank/DDBJ databases">
        <title>Aliifodinibius sp. nov., a new bacterium isolated from saline soil.</title>
        <authorList>
            <person name="Galisteo C."/>
            <person name="De La Haba R."/>
            <person name="Sanchez-Porro C."/>
            <person name="Ventosa A."/>
        </authorList>
    </citation>
    <scope>NUCLEOTIDE SEQUENCE [LARGE SCALE GENOMIC DNA]</scope>
    <source>
        <strain evidence="4 5">1BSP15-2V2</strain>
    </source>
</reference>
<sequence>MDNDSKYSVIIVGGGPVGLLLGALLIKAGISCRILEQNAAPTPDSRSFGIHPPSLEILSSIGLAKSMVQEGCCIRRGHAFTNTQPLGTLSFSSYPSPFNFILSLPQNRTEQLLEQHLQKLREKVLLRGATVVDISEKGGKVFVTYLKDQQPVTIKADYLVGCDGKESFVRKTTGITFAEKKYPDTYVMGDFTDTTSFGNDAAIYLCDEGVIESFPLPDNQRRWVVKTKHYILSNQRSAIEESVSQRINRNLSQTEHSMVSSFGVQRCIAKHMVRGRIILAGDAAHVVSPIGGQGMNLGWLGVDDLAQCLQQILINKADPGEILDSFERRRKKAVANAARRSEFNMRLGRRVTYPRLRNRLVAMMLSPPLSKFMAQLFAMRGIERWIT</sequence>
<feature type="transmembrane region" description="Helical" evidence="2">
    <location>
        <begin position="7"/>
        <end position="26"/>
    </location>
</feature>